<organism evidence="2 3">
    <name type="scientific">Bursaphelenchus xylophilus</name>
    <name type="common">Pinewood nematode worm</name>
    <name type="synonym">Aphelenchoides xylophilus</name>
    <dbReference type="NCBI Taxonomy" id="6326"/>
    <lineage>
        <taxon>Eukaryota</taxon>
        <taxon>Metazoa</taxon>
        <taxon>Ecdysozoa</taxon>
        <taxon>Nematoda</taxon>
        <taxon>Chromadorea</taxon>
        <taxon>Rhabditida</taxon>
        <taxon>Tylenchina</taxon>
        <taxon>Tylenchomorpha</taxon>
        <taxon>Aphelenchoidea</taxon>
        <taxon>Aphelenchoididae</taxon>
        <taxon>Bursaphelenchus</taxon>
    </lineage>
</organism>
<evidence type="ECO:0000256" key="1">
    <source>
        <dbReference type="SAM" id="MobiDB-lite"/>
    </source>
</evidence>
<accession>A0A1I7SRI4</accession>
<sequence>MEADTSLKRCHRDFCGRCIGHKNGEFRKRTHKESDQMVSQMLQNSFPILHSPYSHFPTRPCSFVVCFYVVRCFFYLIHLFQSRILAELSRHPNKFRSIVHSYLAIKQNPQRHLRNKSIPENEEPKENEPLITQRNTERRSHFKSSDSEKRKRMDRLFASPDDSSKSTADATITTADPSEVDSHRPDRPLEYSDIQIRLD</sequence>
<feature type="compositionally biased region" description="Basic and acidic residues" evidence="1">
    <location>
        <begin position="180"/>
        <end position="199"/>
    </location>
</feature>
<dbReference type="AlphaFoldDB" id="A0A1I7SRI4"/>
<evidence type="ECO:0000313" key="3">
    <source>
        <dbReference type="WBParaSite" id="BXY_1564800.1"/>
    </source>
</evidence>
<dbReference type="Proteomes" id="UP000095284">
    <property type="component" value="Unplaced"/>
</dbReference>
<proteinExistence type="predicted"/>
<protein>
    <submittedName>
        <fullName evidence="3">Uncharacterized protein</fullName>
    </submittedName>
</protein>
<evidence type="ECO:0000313" key="2">
    <source>
        <dbReference type="Proteomes" id="UP000095284"/>
    </source>
</evidence>
<reference evidence="3" key="1">
    <citation type="submission" date="2016-11" db="UniProtKB">
        <authorList>
            <consortium name="WormBaseParasite"/>
        </authorList>
    </citation>
    <scope>IDENTIFICATION</scope>
</reference>
<feature type="compositionally biased region" description="Basic and acidic residues" evidence="1">
    <location>
        <begin position="135"/>
        <end position="155"/>
    </location>
</feature>
<dbReference type="WBParaSite" id="BXY_1564800.1">
    <property type="protein sequence ID" value="BXY_1564800.1"/>
    <property type="gene ID" value="BXY_1564800"/>
</dbReference>
<name>A0A1I7SRI4_BURXY</name>
<feature type="compositionally biased region" description="Basic and acidic residues" evidence="1">
    <location>
        <begin position="117"/>
        <end position="128"/>
    </location>
</feature>
<feature type="compositionally biased region" description="Polar residues" evidence="1">
    <location>
        <begin position="165"/>
        <end position="176"/>
    </location>
</feature>
<feature type="region of interest" description="Disordered" evidence="1">
    <location>
        <begin position="110"/>
        <end position="199"/>
    </location>
</feature>